<evidence type="ECO:0000256" key="1">
    <source>
        <dbReference type="SAM" id="MobiDB-lite"/>
    </source>
</evidence>
<evidence type="ECO:0000313" key="2">
    <source>
        <dbReference type="EMBL" id="KAA0714758.1"/>
    </source>
</evidence>
<organism evidence="2 3">
    <name type="scientific">Triplophysa tibetana</name>
    <dbReference type="NCBI Taxonomy" id="1572043"/>
    <lineage>
        <taxon>Eukaryota</taxon>
        <taxon>Metazoa</taxon>
        <taxon>Chordata</taxon>
        <taxon>Craniata</taxon>
        <taxon>Vertebrata</taxon>
        <taxon>Euteleostomi</taxon>
        <taxon>Actinopterygii</taxon>
        <taxon>Neopterygii</taxon>
        <taxon>Teleostei</taxon>
        <taxon>Ostariophysi</taxon>
        <taxon>Cypriniformes</taxon>
        <taxon>Nemacheilidae</taxon>
        <taxon>Triplophysa</taxon>
    </lineage>
</organism>
<dbReference type="Proteomes" id="UP000324632">
    <property type="component" value="Chromosome 11"/>
</dbReference>
<gene>
    <name evidence="2" type="ORF">E1301_Tti006402</name>
</gene>
<accession>A0A5A9NYR3</accession>
<comment type="caution">
    <text evidence="2">The sequence shown here is derived from an EMBL/GenBank/DDBJ whole genome shotgun (WGS) entry which is preliminary data.</text>
</comment>
<protein>
    <submittedName>
        <fullName evidence="2">Uncharacterized protein</fullName>
    </submittedName>
</protein>
<keyword evidence="3" id="KW-1185">Reference proteome</keyword>
<name>A0A5A9NYR3_9TELE</name>
<feature type="compositionally biased region" description="Basic and acidic residues" evidence="1">
    <location>
        <begin position="43"/>
        <end position="70"/>
    </location>
</feature>
<dbReference type="AlphaFoldDB" id="A0A5A9NYR3"/>
<proteinExistence type="predicted"/>
<dbReference type="EMBL" id="SOYY01000011">
    <property type="protein sequence ID" value="KAA0714758.1"/>
    <property type="molecule type" value="Genomic_DNA"/>
</dbReference>
<evidence type="ECO:0000313" key="3">
    <source>
        <dbReference type="Proteomes" id="UP000324632"/>
    </source>
</evidence>
<reference evidence="2 3" key="1">
    <citation type="journal article" date="2019" name="Mol. Ecol. Resour.">
        <title>Chromosome-level genome assembly of Triplophysa tibetana, a fish adapted to the harsh high-altitude environment of the Tibetan Plateau.</title>
        <authorList>
            <person name="Yang X."/>
            <person name="Liu H."/>
            <person name="Ma Z."/>
            <person name="Zou Y."/>
            <person name="Zou M."/>
            <person name="Mao Y."/>
            <person name="Li X."/>
            <person name="Wang H."/>
            <person name="Chen T."/>
            <person name="Wang W."/>
            <person name="Yang R."/>
        </authorList>
    </citation>
    <scope>NUCLEOTIDE SEQUENCE [LARGE SCALE GENOMIC DNA]</scope>
    <source>
        <strain evidence="2">TTIB1903HZAU</strain>
        <tissue evidence="2">Muscle</tissue>
    </source>
</reference>
<feature type="region of interest" description="Disordered" evidence="1">
    <location>
        <begin position="19"/>
        <end position="70"/>
    </location>
</feature>
<feature type="compositionally biased region" description="Polar residues" evidence="1">
    <location>
        <begin position="21"/>
        <end position="41"/>
    </location>
</feature>
<sequence>MKDVAEQGVCEPRIRELSAGRSPSFSIRTQHAVHSSASATDLESERERERERGAEKERTQRNGNLRRESSVRAHERELWWFDGETDGNVLKMIYQTLMMDSSFGTSSYAALALVSL</sequence>